<dbReference type="PANTHER" id="PTHR11040">
    <property type="entry name" value="ZINC/IRON TRANSPORTER"/>
    <property type="match status" value="1"/>
</dbReference>
<dbReference type="GO" id="GO:0005886">
    <property type="term" value="C:plasma membrane"/>
    <property type="evidence" value="ECO:0007669"/>
    <property type="project" value="UniProtKB-SubCell"/>
</dbReference>
<feature type="transmembrane region" description="Helical" evidence="8">
    <location>
        <begin position="136"/>
        <end position="160"/>
    </location>
</feature>
<reference evidence="9" key="1">
    <citation type="submission" date="2022-09" db="EMBL/GenBank/DDBJ databases">
        <title>Culturomic study of gut microbiota in children with autism spectrum disorder.</title>
        <authorList>
            <person name="Efimov B.A."/>
            <person name="Chaplin A.V."/>
            <person name="Sokolova S.R."/>
            <person name="Pikina A.P."/>
            <person name="Korzhanova M."/>
            <person name="Belova V."/>
            <person name="Korostin D."/>
        </authorList>
    </citation>
    <scope>NUCLEOTIDE SEQUENCE</scope>
    <source>
        <strain evidence="9">ASD5510</strain>
    </source>
</reference>
<dbReference type="GO" id="GO:0005385">
    <property type="term" value="F:zinc ion transmembrane transporter activity"/>
    <property type="evidence" value="ECO:0007669"/>
    <property type="project" value="TreeGrafter"/>
</dbReference>
<dbReference type="PANTHER" id="PTHR11040:SF211">
    <property type="entry name" value="ZINC TRANSPORTER ZIP11"/>
    <property type="match status" value="1"/>
</dbReference>
<dbReference type="RefSeq" id="WP_227754846.1">
    <property type="nucleotide sequence ID" value="NZ_JAJAGH010000003.1"/>
</dbReference>
<name>A0A9J6QYI3_9FIRM</name>
<keyword evidence="7 8" id="KW-0472">Membrane</keyword>
<dbReference type="EMBL" id="JAOSHN010000011">
    <property type="protein sequence ID" value="MCU7380540.1"/>
    <property type="molecule type" value="Genomic_DNA"/>
</dbReference>
<comment type="subcellular location">
    <subcellularLocation>
        <location evidence="1">Cell membrane</location>
        <topology evidence="1">Multi-pass membrane protein</topology>
    </subcellularLocation>
</comment>
<evidence type="ECO:0000256" key="4">
    <source>
        <dbReference type="ARBA" id="ARBA00022692"/>
    </source>
</evidence>
<keyword evidence="6 8" id="KW-1133">Transmembrane helix</keyword>
<feature type="transmembrane region" description="Helical" evidence="8">
    <location>
        <begin position="62"/>
        <end position="86"/>
    </location>
</feature>
<keyword evidence="4 8" id="KW-0812">Transmembrane</keyword>
<feature type="transmembrane region" description="Helical" evidence="8">
    <location>
        <begin position="107"/>
        <end position="130"/>
    </location>
</feature>
<organism evidence="9 10">
    <name type="scientific">Hominibacterium faecale</name>
    <dbReference type="NCBI Taxonomy" id="2839743"/>
    <lineage>
        <taxon>Bacteria</taxon>
        <taxon>Bacillati</taxon>
        <taxon>Bacillota</taxon>
        <taxon>Clostridia</taxon>
        <taxon>Peptostreptococcales</taxon>
        <taxon>Anaerovoracaceae</taxon>
        <taxon>Hominibacterium</taxon>
    </lineage>
</organism>
<keyword evidence="5" id="KW-0862">Zinc</keyword>
<evidence type="ECO:0000256" key="1">
    <source>
        <dbReference type="ARBA" id="ARBA00004651"/>
    </source>
</evidence>
<feature type="transmembrane region" description="Helical" evidence="8">
    <location>
        <begin position="225"/>
        <end position="244"/>
    </location>
</feature>
<evidence type="ECO:0000256" key="6">
    <source>
        <dbReference type="ARBA" id="ARBA00022989"/>
    </source>
</evidence>
<comment type="caution">
    <text evidence="9">The sequence shown here is derived from an EMBL/GenBank/DDBJ whole genome shotgun (WGS) entry which is preliminary data.</text>
</comment>
<sequence length="247" mass="26200">MYGIIAGLFVILASVIGSLAGLIFKKITHRANDMILGFASGVMLTAAFLGLLPTAFEQFRPIPVLTGAAGVFAGAFLISLIDRFVPHVHFDGGHMKESETKGHGSRVLLLIIAIAIHNIPEGLATGIVFSDGLTDSAVMVAVSMIVQKIPEGLIVAVPLLGMGMKRLKAFKISLLIAFMMLPGIVAGVLLGALPTLLSSFFYAFTFGAIVYVVSDEIIPESHEHGYQRAATFSLITGVIVVVLMQHI</sequence>
<evidence type="ECO:0000256" key="2">
    <source>
        <dbReference type="ARBA" id="ARBA00006939"/>
    </source>
</evidence>
<evidence type="ECO:0000313" key="9">
    <source>
        <dbReference type="EMBL" id="MCU7380540.1"/>
    </source>
</evidence>
<evidence type="ECO:0000256" key="3">
    <source>
        <dbReference type="ARBA" id="ARBA00022475"/>
    </source>
</evidence>
<feature type="transmembrane region" description="Helical" evidence="8">
    <location>
        <begin position="36"/>
        <end position="56"/>
    </location>
</feature>
<dbReference type="Proteomes" id="UP001065549">
    <property type="component" value="Unassembled WGS sequence"/>
</dbReference>
<evidence type="ECO:0000256" key="7">
    <source>
        <dbReference type="ARBA" id="ARBA00023136"/>
    </source>
</evidence>
<accession>A0A9J6QYI3</accession>
<evidence type="ECO:0000256" key="8">
    <source>
        <dbReference type="SAM" id="Phobius"/>
    </source>
</evidence>
<gene>
    <name evidence="9" type="ORF">OBO34_19700</name>
</gene>
<dbReference type="InterPro" id="IPR003689">
    <property type="entry name" value="ZIP"/>
</dbReference>
<comment type="similarity">
    <text evidence="2">Belongs to the ZIP transporter (TC 2.A.5) family.</text>
</comment>
<keyword evidence="3" id="KW-1003">Cell membrane</keyword>
<proteinExistence type="inferred from homology"/>
<protein>
    <submittedName>
        <fullName evidence="9">ZIP family metal transporter</fullName>
    </submittedName>
</protein>
<evidence type="ECO:0000313" key="10">
    <source>
        <dbReference type="Proteomes" id="UP001065549"/>
    </source>
</evidence>
<dbReference type="AlphaFoldDB" id="A0A9J6QYI3"/>
<evidence type="ECO:0000256" key="5">
    <source>
        <dbReference type="ARBA" id="ARBA00022833"/>
    </source>
</evidence>
<feature type="transmembrane region" description="Helical" evidence="8">
    <location>
        <begin position="172"/>
        <end position="190"/>
    </location>
</feature>
<keyword evidence="10" id="KW-1185">Reference proteome</keyword>
<feature type="transmembrane region" description="Helical" evidence="8">
    <location>
        <begin position="6"/>
        <end position="24"/>
    </location>
</feature>
<dbReference type="Pfam" id="PF02535">
    <property type="entry name" value="Zip"/>
    <property type="match status" value="2"/>
</dbReference>